<accession>A0A645D1G7</accession>
<organism evidence="2">
    <name type="scientific">bioreactor metagenome</name>
    <dbReference type="NCBI Taxonomy" id="1076179"/>
    <lineage>
        <taxon>unclassified sequences</taxon>
        <taxon>metagenomes</taxon>
        <taxon>ecological metagenomes</taxon>
    </lineage>
</organism>
<evidence type="ECO:0000256" key="1">
    <source>
        <dbReference type="SAM" id="MobiDB-lite"/>
    </source>
</evidence>
<sequence length="51" mass="5535">MGNGNIHIGNFVNLEKLDHVQPEQGNQNQCKGQADFQPVGKTDGQANCLLN</sequence>
<evidence type="ECO:0000313" key="2">
    <source>
        <dbReference type="EMBL" id="MPM82961.1"/>
    </source>
</evidence>
<proteinExistence type="predicted"/>
<comment type="caution">
    <text evidence="2">The sequence shown here is derived from an EMBL/GenBank/DDBJ whole genome shotgun (WGS) entry which is preliminary data.</text>
</comment>
<dbReference type="EMBL" id="VSSQ01031888">
    <property type="protein sequence ID" value="MPM82961.1"/>
    <property type="molecule type" value="Genomic_DNA"/>
</dbReference>
<reference evidence="2" key="1">
    <citation type="submission" date="2019-08" db="EMBL/GenBank/DDBJ databases">
        <authorList>
            <person name="Kucharzyk K."/>
            <person name="Murdoch R.W."/>
            <person name="Higgins S."/>
            <person name="Loffler F."/>
        </authorList>
    </citation>
    <scope>NUCLEOTIDE SEQUENCE</scope>
</reference>
<gene>
    <name evidence="2" type="ORF">SDC9_130023</name>
</gene>
<name>A0A645D1G7_9ZZZZ</name>
<dbReference type="AlphaFoldDB" id="A0A645D1G7"/>
<protein>
    <submittedName>
        <fullName evidence="2">Uncharacterized protein</fullName>
    </submittedName>
</protein>
<feature type="region of interest" description="Disordered" evidence="1">
    <location>
        <begin position="23"/>
        <end position="51"/>
    </location>
</feature>